<name>A0A8H3X5X5_GIGMA</name>
<dbReference type="EMBL" id="WTPW01001791">
    <property type="protein sequence ID" value="KAF0413840.1"/>
    <property type="molecule type" value="Genomic_DNA"/>
</dbReference>
<evidence type="ECO:0000313" key="2">
    <source>
        <dbReference type="Proteomes" id="UP000439903"/>
    </source>
</evidence>
<keyword evidence="2" id="KW-1185">Reference proteome</keyword>
<organism evidence="1 2">
    <name type="scientific">Gigaspora margarita</name>
    <dbReference type="NCBI Taxonomy" id="4874"/>
    <lineage>
        <taxon>Eukaryota</taxon>
        <taxon>Fungi</taxon>
        <taxon>Fungi incertae sedis</taxon>
        <taxon>Mucoromycota</taxon>
        <taxon>Glomeromycotina</taxon>
        <taxon>Glomeromycetes</taxon>
        <taxon>Diversisporales</taxon>
        <taxon>Gigasporaceae</taxon>
        <taxon>Gigaspora</taxon>
    </lineage>
</organism>
<gene>
    <name evidence="1" type="ORF">F8M41_007744</name>
</gene>
<dbReference type="Proteomes" id="UP000439903">
    <property type="component" value="Unassembled WGS sequence"/>
</dbReference>
<dbReference type="AlphaFoldDB" id="A0A8H3X5X5"/>
<sequence length="158" mass="18221">MKSLLTAATQNFNLNLNASSSNVTSSHITRAIIIYQIDKRSGEYQIQEFFYKNDSVIYYDSPITSVILHSKYLPYNCWKSFKASKKVLNHQQAKEHSFYLVSQVEGNTGFGLKFFQGKNMFATMSNKSYNRETRDVVVQDGTPFPSLIPTLYAIYYDY</sequence>
<evidence type="ECO:0000313" key="1">
    <source>
        <dbReference type="EMBL" id="KAF0413840.1"/>
    </source>
</evidence>
<proteinExistence type="predicted"/>
<protein>
    <submittedName>
        <fullName evidence="1">Uncharacterized protein</fullName>
    </submittedName>
</protein>
<accession>A0A8H3X5X5</accession>
<comment type="caution">
    <text evidence="1">The sequence shown here is derived from an EMBL/GenBank/DDBJ whole genome shotgun (WGS) entry which is preliminary data.</text>
</comment>
<reference evidence="1 2" key="1">
    <citation type="journal article" date="2019" name="Environ. Microbiol.">
        <title>At the nexus of three kingdoms: the genome of the mycorrhizal fungus Gigaspora margarita provides insights into plant, endobacterial and fungal interactions.</title>
        <authorList>
            <person name="Venice F."/>
            <person name="Ghignone S."/>
            <person name="Salvioli di Fossalunga A."/>
            <person name="Amselem J."/>
            <person name="Novero M."/>
            <person name="Xianan X."/>
            <person name="Sedzielewska Toro K."/>
            <person name="Morin E."/>
            <person name="Lipzen A."/>
            <person name="Grigoriev I.V."/>
            <person name="Henrissat B."/>
            <person name="Martin F.M."/>
            <person name="Bonfante P."/>
        </authorList>
    </citation>
    <scope>NUCLEOTIDE SEQUENCE [LARGE SCALE GENOMIC DNA]</scope>
    <source>
        <strain evidence="1 2">BEG34</strain>
    </source>
</reference>